<organism evidence="1 2">
    <name type="scientific">Peteryoungia desertarenae</name>
    <dbReference type="NCBI Taxonomy" id="1813451"/>
    <lineage>
        <taxon>Bacteria</taxon>
        <taxon>Pseudomonadati</taxon>
        <taxon>Pseudomonadota</taxon>
        <taxon>Alphaproteobacteria</taxon>
        <taxon>Hyphomicrobiales</taxon>
        <taxon>Rhizobiaceae</taxon>
        <taxon>Peteryoungia</taxon>
    </lineage>
</organism>
<keyword evidence="2" id="KW-1185">Reference proteome</keyword>
<dbReference type="RefSeq" id="WP_138288093.1">
    <property type="nucleotide sequence ID" value="NZ_CP058350.1"/>
</dbReference>
<dbReference type="Proteomes" id="UP000308530">
    <property type="component" value="Chromosome"/>
</dbReference>
<accession>A0ABX6QMX4</accession>
<evidence type="ECO:0000313" key="2">
    <source>
        <dbReference type="Proteomes" id="UP000308530"/>
    </source>
</evidence>
<reference evidence="1 2" key="1">
    <citation type="submission" date="2020-06" db="EMBL/GenBank/DDBJ databases">
        <title>Genome sequence of Rhizobium sp strain ADMK78.</title>
        <authorList>
            <person name="Rahi P."/>
        </authorList>
    </citation>
    <scope>NUCLEOTIDE SEQUENCE [LARGE SCALE GENOMIC DNA]</scope>
    <source>
        <strain evidence="1 2">ADMK78</strain>
    </source>
</reference>
<protein>
    <submittedName>
        <fullName evidence="1">Uncharacterized protein</fullName>
    </submittedName>
</protein>
<dbReference type="EMBL" id="CP058350">
    <property type="protein sequence ID" value="QLF69956.1"/>
    <property type="molecule type" value="Genomic_DNA"/>
</dbReference>
<name>A0ABX6QMX4_9HYPH</name>
<sequence length="137" mass="13960">MTTISTTMIGQINLLSPTNRVDAKTGVAPATTPTTPNADVTQRSTAPTVVTENAARGVSSQVTGNIMALMLQQADQVSLSAGPVASGASILSVADATDGSEDTVSILDVLDEMQAIIARYAPQGDETGIDGDLPKES</sequence>
<gene>
    <name evidence="1" type="ORF">FE840_010635</name>
</gene>
<proteinExistence type="predicted"/>
<evidence type="ECO:0000313" key="1">
    <source>
        <dbReference type="EMBL" id="QLF69956.1"/>
    </source>
</evidence>